<accession>A0A2J6SLF9</accession>
<organism evidence="1 2">
    <name type="scientific">Hyaloscypha bicolor E</name>
    <dbReference type="NCBI Taxonomy" id="1095630"/>
    <lineage>
        <taxon>Eukaryota</taxon>
        <taxon>Fungi</taxon>
        <taxon>Dikarya</taxon>
        <taxon>Ascomycota</taxon>
        <taxon>Pezizomycotina</taxon>
        <taxon>Leotiomycetes</taxon>
        <taxon>Helotiales</taxon>
        <taxon>Hyaloscyphaceae</taxon>
        <taxon>Hyaloscypha</taxon>
        <taxon>Hyaloscypha bicolor</taxon>
    </lineage>
</organism>
<gene>
    <name evidence="1" type="ORF">K444DRAFT_636869</name>
</gene>
<reference evidence="1 2" key="1">
    <citation type="submission" date="2016-04" db="EMBL/GenBank/DDBJ databases">
        <title>A degradative enzymes factory behind the ericoid mycorrhizal symbiosis.</title>
        <authorList>
            <consortium name="DOE Joint Genome Institute"/>
            <person name="Martino E."/>
            <person name="Morin E."/>
            <person name="Grelet G."/>
            <person name="Kuo A."/>
            <person name="Kohler A."/>
            <person name="Daghino S."/>
            <person name="Barry K."/>
            <person name="Choi C."/>
            <person name="Cichocki N."/>
            <person name="Clum A."/>
            <person name="Copeland A."/>
            <person name="Hainaut M."/>
            <person name="Haridas S."/>
            <person name="Labutti K."/>
            <person name="Lindquist E."/>
            <person name="Lipzen A."/>
            <person name="Khouja H.-R."/>
            <person name="Murat C."/>
            <person name="Ohm R."/>
            <person name="Olson A."/>
            <person name="Spatafora J."/>
            <person name="Veneault-Fourrey C."/>
            <person name="Henrissat B."/>
            <person name="Grigoriev I."/>
            <person name="Martin F."/>
            <person name="Perotto S."/>
        </authorList>
    </citation>
    <scope>NUCLEOTIDE SEQUENCE [LARGE SCALE GENOMIC DNA]</scope>
    <source>
        <strain evidence="1 2">E</strain>
    </source>
</reference>
<sequence length="368" mass="42042">MISSCLPFLCLTHRNKVLYRRPHRTYRHHRESVYDVPDFAALPPAAPIFIPPSPPPPEPDLPLPLIPLPRPEEPLETHPLVHYRPRSPPLISVQPRQVVHHPEISPYPEPIVLPYPEPILYPELIPYRELPADCVHFHPYLPRMVGLYGNYIRPEELRAAVEVALDMILRELREPDYYRDRGLRLGGFRGIGSLSDDRRLGDVELEEYVRRMNLVVQIANSHVTPRMMHAEIHPKISDSGADAGRYPREFERPRRLEEFFVMDSSTLDHILQSYGLPRDGYSRDNLSLNLGRSTLSGLSLGRPLGLNDRLNDTDRVREQKLRNLFEFLGVDMRDGLGSFGVGLGGRDLLGAGRLGNRGPGLLRALDRY</sequence>
<dbReference type="EMBL" id="KZ613912">
    <property type="protein sequence ID" value="PMD51594.1"/>
    <property type="molecule type" value="Genomic_DNA"/>
</dbReference>
<evidence type="ECO:0000313" key="1">
    <source>
        <dbReference type="EMBL" id="PMD51594.1"/>
    </source>
</evidence>
<evidence type="ECO:0000313" key="2">
    <source>
        <dbReference type="Proteomes" id="UP000235371"/>
    </source>
</evidence>
<keyword evidence="2" id="KW-1185">Reference proteome</keyword>
<dbReference type="AlphaFoldDB" id="A0A2J6SLF9"/>
<dbReference type="OrthoDB" id="5389823at2759"/>
<dbReference type="InParanoid" id="A0A2J6SLF9"/>
<dbReference type="RefSeq" id="XP_024728498.1">
    <property type="nucleotide sequence ID" value="XM_024884058.1"/>
</dbReference>
<dbReference type="GeneID" id="36592135"/>
<proteinExistence type="predicted"/>
<protein>
    <submittedName>
        <fullName evidence="1">Uncharacterized protein</fullName>
    </submittedName>
</protein>
<dbReference type="Proteomes" id="UP000235371">
    <property type="component" value="Unassembled WGS sequence"/>
</dbReference>
<name>A0A2J6SLF9_9HELO</name>